<dbReference type="InterPro" id="IPR036525">
    <property type="entry name" value="Tubulin/FtsZ_GTPase_sf"/>
</dbReference>
<dbReference type="InterPro" id="IPR025904">
    <property type="entry name" value="Tubulin-like"/>
</dbReference>
<evidence type="ECO:0000256" key="1">
    <source>
        <dbReference type="SAM" id="MobiDB-lite"/>
    </source>
</evidence>
<sequence length="1265" mass="140622">MKIFQPMLFVGLGGTGGLVGAELERRLRAELCGPDGMALSRQSGRAPFQLPDCLQFVYADYSEGDLRRLPQFTVDPSLRPAYARTSRATHNLLPNFDSSPAVTKMLRASMRGEVADWLPPVVGEPEVTPLRSGAGQLPTVGRAALFATLRHGLSPVLEPLLQAIDAIAKAAGELSEFGGGKVNGCDVFVSFSVAGGTGAGIFLDYLHLISHAFQLRRFDGVRIYPLVVMPSSFSAATGGGWEAELNAARALVDLFRLVDRQNAPREGAEIGDLDHDAGFAVRYPGTPPVRLRTGVLPTAFLFSPTAGIRADDLRRSIVSLVMSLIGTELGDGRARGRRTAADDDYQTFAASFINRGVARSAPSPTGIGRQGVSTSLVASMTAPMDQLADLVAGRLLREAVTDLVERPRAGFKDDAVPMIRQLFADSHLEDLWERRQLPVPEPDPLPRGGKNIEQALGERIADMQRLLADLRSEVGRSAVTMADRFAPRPAVDKLLRSVDPFLAERVVRGVPGHEDPIVRRGFLGMLDNRSRAPQRPPGVTEQPPKIPRIKGQLAGLAPARWGDEEVQAAIQEQDLWYQWRCRSIWHEAWREQHQHWQPQADAAGDDVVRLVNAFRRHCDQEPRTSEQKAHELYEDRTGISYLLPPQRSLNYFYEDVVRRLVYREGLRETDDESALLLKLVDGDTWRQVLALSRRDPEGSVARAKGLLEARITRLFAERGARLEQHPLLPAMGTLLAAAAGDADAREQTSKETLDLFVRKLAVLLPVGFTPEGTGPLRILVTHPRVQAVEEVREYLGKTLRLPTDANNSVEYRGVESDSITVVLFRSEMSLIQVPEARKVLRQWARAKKFEEPRDVLRWRQRTGFRDSWMVSSEEDRRVILHRLMCCMWNGQVDVLDGDPSSPERIRLRLFPERGANVPGVRLRLDDFPGGVSSWAELLRSYERWTVLDDSRAVEDHCRELMKAQPLGLSRAGSDPHPLFTDLVEKVAPRQLELLAERRERGGERVEGWVRPLWEFWAETLPAALDVEFGNQRAVQPTLRTLLEHVRGGAPARPRTRDDLPEPRRRPEADDDWGTAPFGSFERPYGDERGAGEREGRDVRGAGRDDGSGSRAGDRGDRDGDDGGRRRAARDAHDGYDGYGEPGDSRRNGQDRGGRGGWEARDDRHGRDRTGDRDGAEDGRLRAARDVHDAYDDYDDYGEPGDHRRDGRGGDFPRPGEAGSRGERDEEYGTEDGGGRRFPSGDPDDLPRAPWDDDTDPRGPWGGDDR</sequence>
<dbReference type="Pfam" id="PF13809">
    <property type="entry name" value="Tubulin_2"/>
    <property type="match status" value="1"/>
</dbReference>
<proteinExistence type="predicted"/>
<protein>
    <submittedName>
        <fullName evidence="2">Tubulin-like doman-containing protein</fullName>
    </submittedName>
</protein>
<reference evidence="2 3" key="1">
    <citation type="submission" date="2024-09" db="EMBL/GenBank/DDBJ databases">
        <authorList>
            <person name="Sun Q."/>
            <person name="Mori K."/>
        </authorList>
    </citation>
    <scope>NUCLEOTIDE SEQUENCE [LARGE SCALE GENOMIC DNA]</scope>
    <source>
        <strain evidence="2 3">JCM 9767</strain>
    </source>
</reference>
<dbReference type="EMBL" id="JBHMDI010000162">
    <property type="protein sequence ID" value="MFB9352195.1"/>
    <property type="molecule type" value="Genomic_DNA"/>
</dbReference>
<keyword evidence="3" id="KW-1185">Reference proteome</keyword>
<evidence type="ECO:0000313" key="3">
    <source>
        <dbReference type="Proteomes" id="UP001589753"/>
    </source>
</evidence>
<dbReference type="RefSeq" id="WP_380957148.1">
    <property type="nucleotide sequence ID" value="NZ_JBHMDI010000162.1"/>
</dbReference>
<gene>
    <name evidence="2" type="ORF">ACFFUA_33095</name>
</gene>
<dbReference type="Proteomes" id="UP001589753">
    <property type="component" value="Unassembled WGS sequence"/>
</dbReference>
<feature type="compositionally biased region" description="Basic and acidic residues" evidence="1">
    <location>
        <begin position="1142"/>
        <end position="1190"/>
    </location>
</feature>
<feature type="compositionally biased region" description="Basic and acidic residues" evidence="1">
    <location>
        <begin position="1083"/>
        <end position="1135"/>
    </location>
</feature>
<name>A0ABV5LJ50_9ACTN</name>
<feature type="region of interest" description="Disordered" evidence="1">
    <location>
        <begin position="1043"/>
        <end position="1265"/>
    </location>
</feature>
<dbReference type="Gene3D" id="3.40.50.1440">
    <property type="entry name" value="Tubulin/FtsZ, GTPase domain"/>
    <property type="match status" value="1"/>
</dbReference>
<comment type="caution">
    <text evidence="2">The sequence shown here is derived from an EMBL/GenBank/DDBJ whole genome shotgun (WGS) entry which is preliminary data.</text>
</comment>
<evidence type="ECO:0000313" key="2">
    <source>
        <dbReference type="EMBL" id="MFB9352195.1"/>
    </source>
</evidence>
<accession>A0ABV5LJ50</accession>
<feature type="compositionally biased region" description="Basic and acidic residues" evidence="1">
    <location>
        <begin position="1054"/>
        <end position="1067"/>
    </location>
</feature>
<feature type="compositionally biased region" description="Basic and acidic residues" evidence="1">
    <location>
        <begin position="1199"/>
        <end position="1210"/>
    </location>
</feature>
<organism evidence="2 3">
    <name type="scientific">Streptomyces heliomycini</name>
    <dbReference type="NCBI Taxonomy" id="284032"/>
    <lineage>
        <taxon>Bacteria</taxon>
        <taxon>Bacillati</taxon>
        <taxon>Actinomycetota</taxon>
        <taxon>Actinomycetes</taxon>
        <taxon>Kitasatosporales</taxon>
        <taxon>Streptomycetaceae</taxon>
        <taxon>Streptomyces</taxon>
    </lineage>
</organism>